<feature type="transmembrane region" description="Helical" evidence="6">
    <location>
        <begin position="203"/>
        <end position="225"/>
    </location>
</feature>
<feature type="transmembrane region" description="Helical" evidence="6">
    <location>
        <begin position="146"/>
        <end position="164"/>
    </location>
</feature>
<keyword evidence="4 6" id="KW-1133">Transmembrane helix</keyword>
<protein>
    <submittedName>
        <fullName evidence="9">Uncharacterized protein LOC118270037 isoform X1</fullName>
    </submittedName>
</protein>
<comment type="subcellular location">
    <subcellularLocation>
        <location evidence="1">Membrane</location>
        <topology evidence="1">Multi-pass membrane protein</topology>
    </subcellularLocation>
</comment>
<keyword evidence="8" id="KW-1185">Reference proteome</keyword>
<feature type="transmembrane region" description="Helical" evidence="6">
    <location>
        <begin position="520"/>
        <end position="538"/>
    </location>
</feature>
<dbReference type="Proteomes" id="UP000829999">
    <property type="component" value="Chromosome 30"/>
</dbReference>
<feature type="transmembrane region" description="Helical" evidence="6">
    <location>
        <begin position="170"/>
        <end position="191"/>
    </location>
</feature>
<organism evidence="8 9">
    <name type="scientific">Spodoptera frugiperda</name>
    <name type="common">Fall armyworm</name>
    <dbReference type="NCBI Taxonomy" id="7108"/>
    <lineage>
        <taxon>Eukaryota</taxon>
        <taxon>Metazoa</taxon>
        <taxon>Ecdysozoa</taxon>
        <taxon>Arthropoda</taxon>
        <taxon>Hexapoda</taxon>
        <taxon>Insecta</taxon>
        <taxon>Pterygota</taxon>
        <taxon>Neoptera</taxon>
        <taxon>Endopterygota</taxon>
        <taxon>Lepidoptera</taxon>
        <taxon>Glossata</taxon>
        <taxon>Ditrysia</taxon>
        <taxon>Noctuoidea</taxon>
        <taxon>Noctuidae</taxon>
        <taxon>Amphipyrinae</taxon>
        <taxon>Spodoptera</taxon>
    </lineage>
</organism>
<dbReference type="PROSITE" id="PS50850">
    <property type="entry name" value="MFS"/>
    <property type="match status" value="1"/>
</dbReference>
<evidence type="ECO:0000256" key="2">
    <source>
        <dbReference type="ARBA" id="ARBA00022448"/>
    </source>
</evidence>
<feature type="transmembrane region" description="Helical" evidence="6">
    <location>
        <begin position="490"/>
        <end position="514"/>
    </location>
</feature>
<feature type="transmembrane region" description="Helical" evidence="6">
    <location>
        <begin position="338"/>
        <end position="362"/>
    </location>
</feature>
<dbReference type="AlphaFoldDB" id="A0A9R0EB42"/>
<feature type="transmembrane region" description="Helical" evidence="6">
    <location>
        <begin position="245"/>
        <end position="264"/>
    </location>
</feature>
<dbReference type="GO" id="GO:0016020">
    <property type="term" value="C:membrane"/>
    <property type="evidence" value="ECO:0007669"/>
    <property type="project" value="UniProtKB-SubCell"/>
</dbReference>
<dbReference type="InterPro" id="IPR036259">
    <property type="entry name" value="MFS_trans_sf"/>
</dbReference>
<feature type="transmembrane region" description="Helical" evidence="6">
    <location>
        <begin position="432"/>
        <end position="451"/>
    </location>
</feature>
<dbReference type="GeneID" id="118270037"/>
<gene>
    <name evidence="9" type="primary">LOC118270037</name>
</gene>
<feature type="transmembrane region" description="Helical" evidence="6">
    <location>
        <begin position="77"/>
        <end position="100"/>
    </location>
</feature>
<evidence type="ECO:0000256" key="5">
    <source>
        <dbReference type="ARBA" id="ARBA00023136"/>
    </source>
</evidence>
<keyword evidence="2" id="KW-0813">Transport</keyword>
<dbReference type="GO" id="GO:0022857">
    <property type="term" value="F:transmembrane transporter activity"/>
    <property type="evidence" value="ECO:0007669"/>
    <property type="project" value="InterPro"/>
</dbReference>
<dbReference type="OrthoDB" id="433512at2759"/>
<evidence type="ECO:0000256" key="4">
    <source>
        <dbReference type="ARBA" id="ARBA00022989"/>
    </source>
</evidence>
<feature type="transmembrane region" description="Helical" evidence="6">
    <location>
        <begin position="112"/>
        <end position="134"/>
    </location>
</feature>
<dbReference type="InterPro" id="IPR011701">
    <property type="entry name" value="MFS"/>
</dbReference>
<sequence length="545" mass="60230">MGRLDRSTPRPYRKPTCLCFTVVQKSLKMTSKSNTKQSGRGDVVSNSVVNITSNEEKDRIYTYGEAINLAGNGSYSLGLLATLSVCTLAMGVDMFGFSVVVSGCTCDFGLDISQTSVLLSMPFVGPIVMAYPWGYISDTQGRRRSLLIAMWVSFVVSTIGAFSPNWVVMAVLKFISTSLCSCAQSASYTLLGESCAERARDAYMLIMTSVLDFSLAAYVVVAYFILNLDFSYDMGLITFTPWRLLALALALPLGLGAFGTLFFYESPKFLVNVQREDEAIENLRKMWERNNGRGDKYPVKKIILNEIGNERRKDVSLVQSLWEQIVPLFKPPLLWKSIMLYFFTAVIFSTNNSYFIWFPYLAEKFAAGLDSMAHSEETGLCNLIVSNNNLTDADFECKSTMDISLVWASLAQGVTFVVIMLVITKLAYRKKALMIIVMTFSGLSAVAASLVKDNLTSFVMFFGLLTNELCIGIIYTYFVDMYPTSYRGMAACIGVMVARLSALGGVNVLGAFIMTHCTTMFYACGGLMLVAAAFSCLLPPDIRKK</sequence>
<name>A0A9R0EB42_SPOFR</name>
<evidence type="ECO:0000256" key="6">
    <source>
        <dbReference type="SAM" id="Phobius"/>
    </source>
</evidence>
<evidence type="ECO:0000256" key="3">
    <source>
        <dbReference type="ARBA" id="ARBA00022692"/>
    </source>
</evidence>
<evidence type="ECO:0000259" key="7">
    <source>
        <dbReference type="PROSITE" id="PS50850"/>
    </source>
</evidence>
<feature type="domain" description="Major facilitator superfamily (MFS) profile" evidence="7">
    <location>
        <begin position="79"/>
        <end position="543"/>
    </location>
</feature>
<evidence type="ECO:0000313" key="8">
    <source>
        <dbReference type="Proteomes" id="UP000829999"/>
    </source>
</evidence>
<dbReference type="Pfam" id="PF07690">
    <property type="entry name" value="MFS_1"/>
    <property type="match status" value="1"/>
</dbReference>
<dbReference type="InterPro" id="IPR020846">
    <property type="entry name" value="MFS_dom"/>
</dbReference>
<feature type="transmembrane region" description="Helical" evidence="6">
    <location>
        <begin position="405"/>
        <end position="423"/>
    </location>
</feature>
<reference evidence="9" key="1">
    <citation type="submission" date="2025-08" db="UniProtKB">
        <authorList>
            <consortium name="RefSeq"/>
        </authorList>
    </citation>
    <scope>IDENTIFICATION</scope>
    <source>
        <tissue evidence="9">Whole larval tissue</tissue>
    </source>
</reference>
<dbReference type="SUPFAM" id="SSF103473">
    <property type="entry name" value="MFS general substrate transporter"/>
    <property type="match status" value="1"/>
</dbReference>
<dbReference type="Gene3D" id="1.20.1250.20">
    <property type="entry name" value="MFS general substrate transporter like domains"/>
    <property type="match status" value="1"/>
</dbReference>
<evidence type="ECO:0000256" key="1">
    <source>
        <dbReference type="ARBA" id="ARBA00004141"/>
    </source>
</evidence>
<accession>A0A9R0EB42</accession>
<proteinExistence type="predicted"/>
<feature type="transmembrane region" description="Helical" evidence="6">
    <location>
        <begin position="457"/>
        <end position="478"/>
    </location>
</feature>
<keyword evidence="3 6" id="KW-0812">Transmembrane</keyword>
<keyword evidence="5 6" id="KW-0472">Membrane</keyword>
<dbReference type="PANTHER" id="PTHR23511">
    <property type="entry name" value="SYNAPTIC VESICLE GLYCOPROTEIN 2"/>
    <property type="match status" value="1"/>
</dbReference>
<dbReference type="RefSeq" id="XP_050562692.1">
    <property type="nucleotide sequence ID" value="XM_050706735.1"/>
</dbReference>
<evidence type="ECO:0000313" key="9">
    <source>
        <dbReference type="RefSeq" id="XP_050562692.1"/>
    </source>
</evidence>
<dbReference type="PANTHER" id="PTHR23511:SF35">
    <property type="entry name" value="MAJOR FACILITATOR SUPERFAMILY (MFS) PROFILE DOMAIN-CONTAINING PROTEIN"/>
    <property type="match status" value="1"/>
</dbReference>
<dbReference type="CDD" id="cd06174">
    <property type="entry name" value="MFS"/>
    <property type="match status" value="1"/>
</dbReference>